<evidence type="ECO:0000313" key="4">
    <source>
        <dbReference type="Proteomes" id="UP000239757"/>
    </source>
</evidence>
<gene>
    <name evidence="3" type="ORF">GOBAR_AA05043</name>
</gene>
<evidence type="ECO:0000256" key="1">
    <source>
        <dbReference type="SAM" id="MobiDB-lite"/>
    </source>
</evidence>
<dbReference type="EMBL" id="KZ663142">
    <property type="protein sequence ID" value="PPS15517.1"/>
    <property type="molecule type" value="Genomic_DNA"/>
</dbReference>
<protein>
    <submittedName>
        <fullName evidence="3">Uncharacterized protein</fullName>
    </submittedName>
</protein>
<feature type="compositionally biased region" description="Low complexity" evidence="1">
    <location>
        <begin position="113"/>
        <end position="124"/>
    </location>
</feature>
<keyword evidence="2" id="KW-1133">Transmembrane helix</keyword>
<dbReference type="AlphaFoldDB" id="A0A2P5YIU9"/>
<feature type="region of interest" description="Disordered" evidence="1">
    <location>
        <begin position="100"/>
        <end position="137"/>
    </location>
</feature>
<sequence>MSSFVLSNPSGALGNICSFFVKAVVVVSCAISVASADFSNNLLQAPAQSPTRAREGAPAVSGLPLPSNLPLIHRSHRRHFSPHGAPTLIAPAQRPLYGPLITVHHPPTSPHLSKPSMKSASMPPGANLPNIAPTQISPGEIPSGLAQPPLSPEVSGISFSALDASKINSSLVMHRVRFDPNIVGGFEVLNFTWFEAPAPSPAPVVVPEPVAAPAHKSSNATSASPSNKGKHSDLILVFGISAGILVFAIVAVLIICSCTFREGKAKPKASPTEPDQPGKNTATVTGMTFGTTSLEMSLIIRLNGIAFKALITNPLFVKAMLSSEMLLYPNQISQGMARVVVQATWLGAHIYLLLHHLLCFTFHQLPWHFVPSPMHLKVLVSLKPLVADLTYIPVRFKQCLRR</sequence>
<keyword evidence="2" id="KW-0812">Transmembrane</keyword>
<feature type="transmembrane region" description="Helical" evidence="2">
    <location>
        <begin position="234"/>
        <end position="255"/>
    </location>
</feature>
<name>A0A2P5YIU9_GOSBA</name>
<accession>A0A2P5YIU9</accession>
<organism evidence="3 4">
    <name type="scientific">Gossypium barbadense</name>
    <name type="common">Sea Island cotton</name>
    <name type="synonym">Hibiscus barbadensis</name>
    <dbReference type="NCBI Taxonomy" id="3634"/>
    <lineage>
        <taxon>Eukaryota</taxon>
        <taxon>Viridiplantae</taxon>
        <taxon>Streptophyta</taxon>
        <taxon>Embryophyta</taxon>
        <taxon>Tracheophyta</taxon>
        <taxon>Spermatophyta</taxon>
        <taxon>Magnoliopsida</taxon>
        <taxon>eudicotyledons</taxon>
        <taxon>Gunneridae</taxon>
        <taxon>Pentapetalae</taxon>
        <taxon>rosids</taxon>
        <taxon>malvids</taxon>
        <taxon>Malvales</taxon>
        <taxon>Malvaceae</taxon>
        <taxon>Malvoideae</taxon>
        <taxon>Gossypium</taxon>
    </lineage>
</organism>
<reference evidence="3 4" key="1">
    <citation type="submission" date="2015-01" db="EMBL/GenBank/DDBJ databases">
        <title>Genome of allotetraploid Gossypium barbadense reveals genomic plasticity and fiber elongation in cotton evolution.</title>
        <authorList>
            <person name="Chen X."/>
            <person name="Liu X."/>
            <person name="Zhao B."/>
            <person name="Zheng H."/>
            <person name="Hu Y."/>
            <person name="Lu G."/>
            <person name="Yang C."/>
            <person name="Chen J."/>
            <person name="Shan C."/>
            <person name="Zhang L."/>
            <person name="Zhou Y."/>
            <person name="Wang L."/>
            <person name="Guo W."/>
            <person name="Bai Y."/>
            <person name="Ruan J."/>
            <person name="Shangguan X."/>
            <person name="Mao Y."/>
            <person name="Jiang J."/>
            <person name="Zhu Y."/>
            <person name="Lei J."/>
            <person name="Kang H."/>
            <person name="Chen S."/>
            <person name="He X."/>
            <person name="Wang R."/>
            <person name="Wang Y."/>
            <person name="Chen J."/>
            <person name="Wang L."/>
            <person name="Yu S."/>
            <person name="Wang B."/>
            <person name="Wei J."/>
            <person name="Song S."/>
            <person name="Lu X."/>
            <person name="Gao Z."/>
            <person name="Gu W."/>
            <person name="Deng X."/>
            <person name="Ma D."/>
            <person name="Wang S."/>
            <person name="Liang W."/>
            <person name="Fang L."/>
            <person name="Cai C."/>
            <person name="Zhu X."/>
            <person name="Zhou B."/>
            <person name="Zhang Y."/>
            <person name="Chen Z."/>
            <person name="Xu S."/>
            <person name="Zhu R."/>
            <person name="Wang S."/>
            <person name="Zhang T."/>
            <person name="Zhao G."/>
        </authorList>
    </citation>
    <scope>NUCLEOTIDE SEQUENCE [LARGE SCALE GENOMIC DNA]</scope>
    <source>
        <strain evidence="4">cv. Xinhai21</strain>
        <tissue evidence="3">Leaf</tissue>
    </source>
</reference>
<evidence type="ECO:0000313" key="3">
    <source>
        <dbReference type="EMBL" id="PPS15517.1"/>
    </source>
</evidence>
<keyword evidence="2" id="KW-0472">Membrane</keyword>
<proteinExistence type="predicted"/>
<dbReference type="OrthoDB" id="1896970at2759"/>
<dbReference type="Proteomes" id="UP000239757">
    <property type="component" value="Unassembled WGS sequence"/>
</dbReference>
<evidence type="ECO:0000256" key="2">
    <source>
        <dbReference type="SAM" id="Phobius"/>
    </source>
</evidence>